<proteinExistence type="predicted"/>
<dbReference type="EMBL" id="OX597815">
    <property type="protein sequence ID" value="CAI9718779.1"/>
    <property type="molecule type" value="Genomic_DNA"/>
</dbReference>
<gene>
    <name evidence="1" type="ORF">OCTVUL_1B009586</name>
</gene>
<evidence type="ECO:0000313" key="1">
    <source>
        <dbReference type="EMBL" id="CAI9718779.1"/>
    </source>
</evidence>
<evidence type="ECO:0000313" key="2">
    <source>
        <dbReference type="Proteomes" id="UP001162480"/>
    </source>
</evidence>
<keyword evidence="2" id="KW-1185">Reference proteome</keyword>
<reference evidence="1" key="1">
    <citation type="submission" date="2023-08" db="EMBL/GenBank/DDBJ databases">
        <authorList>
            <person name="Alioto T."/>
            <person name="Alioto T."/>
            <person name="Gomez Garrido J."/>
        </authorList>
    </citation>
    <scope>NUCLEOTIDE SEQUENCE</scope>
</reference>
<name>A0AA36AMK1_OCTVU</name>
<dbReference type="AlphaFoldDB" id="A0AA36AMK1"/>
<dbReference type="Proteomes" id="UP001162480">
    <property type="component" value="Chromosome 2"/>
</dbReference>
<accession>A0AA36AMK1</accession>
<protein>
    <submittedName>
        <fullName evidence="1">Uncharacterized protein</fullName>
    </submittedName>
</protein>
<sequence>MDTVACMWSRRNIHPTSAVIKSLGEITRYNAGLSVPLWPQCGTGTPYLEKKKGVDDHILNAFYHWSY</sequence>
<organism evidence="1 2">
    <name type="scientific">Octopus vulgaris</name>
    <name type="common">Common octopus</name>
    <dbReference type="NCBI Taxonomy" id="6645"/>
    <lineage>
        <taxon>Eukaryota</taxon>
        <taxon>Metazoa</taxon>
        <taxon>Spiralia</taxon>
        <taxon>Lophotrochozoa</taxon>
        <taxon>Mollusca</taxon>
        <taxon>Cephalopoda</taxon>
        <taxon>Coleoidea</taxon>
        <taxon>Octopodiformes</taxon>
        <taxon>Octopoda</taxon>
        <taxon>Incirrata</taxon>
        <taxon>Octopodidae</taxon>
        <taxon>Octopus</taxon>
    </lineage>
</organism>